<proteinExistence type="predicted"/>
<keyword evidence="1" id="KW-1133">Transmembrane helix</keyword>
<accession>A0ABR1W4S3</accession>
<feature type="transmembrane region" description="Helical" evidence="1">
    <location>
        <begin position="97"/>
        <end position="121"/>
    </location>
</feature>
<reference evidence="2 3" key="1">
    <citation type="submission" date="2023-01" db="EMBL/GenBank/DDBJ databases">
        <title>Analysis of 21 Apiospora genomes using comparative genomics revels a genus with tremendous synthesis potential of carbohydrate active enzymes and secondary metabolites.</title>
        <authorList>
            <person name="Sorensen T."/>
        </authorList>
    </citation>
    <scope>NUCLEOTIDE SEQUENCE [LARGE SCALE GENOMIC DNA]</scope>
    <source>
        <strain evidence="2 3">CBS 83171</strain>
    </source>
</reference>
<dbReference type="Proteomes" id="UP001446871">
    <property type="component" value="Unassembled WGS sequence"/>
</dbReference>
<evidence type="ECO:0000313" key="2">
    <source>
        <dbReference type="EMBL" id="KAK8078508.1"/>
    </source>
</evidence>
<protein>
    <submittedName>
        <fullName evidence="2">Uncharacterized protein</fullName>
    </submittedName>
</protein>
<organism evidence="2 3">
    <name type="scientific">Apiospora saccharicola</name>
    <dbReference type="NCBI Taxonomy" id="335842"/>
    <lineage>
        <taxon>Eukaryota</taxon>
        <taxon>Fungi</taxon>
        <taxon>Dikarya</taxon>
        <taxon>Ascomycota</taxon>
        <taxon>Pezizomycotina</taxon>
        <taxon>Sordariomycetes</taxon>
        <taxon>Xylariomycetidae</taxon>
        <taxon>Amphisphaeriales</taxon>
        <taxon>Apiosporaceae</taxon>
        <taxon>Apiospora</taxon>
    </lineage>
</organism>
<evidence type="ECO:0000256" key="1">
    <source>
        <dbReference type="SAM" id="Phobius"/>
    </source>
</evidence>
<evidence type="ECO:0000313" key="3">
    <source>
        <dbReference type="Proteomes" id="UP001446871"/>
    </source>
</evidence>
<sequence length="125" mass="12774">MKYTAPQSFENFNLYQCGKQGDAGKFLARDPMTTEINISFPVGDTTTSAAEAVTTVVYVIGAATIINGTIAGNPASTPNNTINPSPGDNGLSPSDKIALICGIAIGLPATIAGIVTCIIALKKGK</sequence>
<dbReference type="EMBL" id="JAQQWM010000002">
    <property type="protein sequence ID" value="KAK8078508.1"/>
    <property type="molecule type" value="Genomic_DNA"/>
</dbReference>
<gene>
    <name evidence="2" type="ORF">PG996_004678</name>
</gene>
<comment type="caution">
    <text evidence="2">The sequence shown here is derived from an EMBL/GenBank/DDBJ whole genome shotgun (WGS) entry which is preliminary data.</text>
</comment>
<keyword evidence="1" id="KW-0812">Transmembrane</keyword>
<keyword evidence="3" id="KW-1185">Reference proteome</keyword>
<name>A0ABR1W4S3_9PEZI</name>
<keyword evidence="1" id="KW-0472">Membrane</keyword>